<evidence type="ECO:0000259" key="5">
    <source>
        <dbReference type="Pfam" id="PF00700"/>
    </source>
</evidence>
<proteinExistence type="inferred from homology"/>
<dbReference type="SUPFAM" id="SSF64518">
    <property type="entry name" value="Phase 1 flagellin"/>
    <property type="match status" value="1"/>
</dbReference>
<evidence type="ECO:0000256" key="3">
    <source>
        <dbReference type="ARBA" id="ARBA00023143"/>
    </source>
</evidence>
<sequence>MRITNSMVTNNMLLNLNRNKLALSKYEQQFSTGKKIQKPSDDPIIAVRALKFRARLQEIEQYKSNISDGLSWMGVTEKSVANVIEIVKKIKELSNQGTNDPLGKDERATIVKSIEQLKDQLANEGNVDYAGRYVFSGFKTDMPLTYRDDDSSKTYTITEEFTNTDIETLDKVFKGGSHPTIDKVHRIRLGYSDLDAGVTITGLPAGITTIQRLSTDANGYTPLAGEVCFLKDTGELIFNDADKNNIANISVEYDKTNFKKNDLNPIHYFTCTDGTDTYTKKVDAITYQVSYNQNVQVNTQGSELISVDLMRDLEDIIHAVGEIKDDDSEEDNLKKDVLGDKFDKLNGLIQNHIEHIVKEQSDLGTRMNRLELTQTRLEYDKDNFEDIMSKNEDVNIAEVAIRIKSQEMIYNASLMASSKVVQTTLLDFIR</sequence>
<feature type="domain" description="Flagellin C-terminal" evidence="5">
    <location>
        <begin position="349"/>
        <end position="428"/>
    </location>
</feature>
<dbReference type="EMBL" id="CP058649">
    <property type="protein sequence ID" value="QUI21453.1"/>
    <property type="molecule type" value="Genomic_DNA"/>
</dbReference>
<dbReference type="InterPro" id="IPR001492">
    <property type="entry name" value="Flagellin"/>
</dbReference>
<dbReference type="AlphaFoldDB" id="A0A8J8MHL9"/>
<dbReference type="RefSeq" id="WP_212696923.1">
    <property type="nucleotide sequence ID" value="NZ_CP058649.1"/>
</dbReference>
<feature type="domain" description="Flagellin N-terminal" evidence="4">
    <location>
        <begin position="4"/>
        <end position="140"/>
    </location>
</feature>
<gene>
    <name evidence="6" type="primary">flgL</name>
    <name evidence="6" type="ORF">HZI73_03750</name>
</gene>
<keyword evidence="3" id="KW-0975">Bacterial flagellum</keyword>
<keyword evidence="6" id="KW-0969">Cilium</keyword>
<organism evidence="6 7">
    <name type="scientific">Vallitalea pronyensis</name>
    <dbReference type="NCBI Taxonomy" id="1348613"/>
    <lineage>
        <taxon>Bacteria</taxon>
        <taxon>Bacillati</taxon>
        <taxon>Bacillota</taxon>
        <taxon>Clostridia</taxon>
        <taxon>Lachnospirales</taxon>
        <taxon>Vallitaleaceae</taxon>
        <taxon>Vallitalea</taxon>
    </lineage>
</organism>
<dbReference type="PANTHER" id="PTHR42792">
    <property type="entry name" value="FLAGELLIN"/>
    <property type="match status" value="1"/>
</dbReference>
<dbReference type="Pfam" id="PF00700">
    <property type="entry name" value="Flagellin_C"/>
    <property type="match status" value="1"/>
</dbReference>
<dbReference type="InterPro" id="IPR001029">
    <property type="entry name" value="Flagellin_N"/>
</dbReference>
<comment type="similarity">
    <text evidence="2">Belongs to the bacterial flagellin family.</text>
</comment>
<dbReference type="InterPro" id="IPR046358">
    <property type="entry name" value="Flagellin_C"/>
</dbReference>
<dbReference type="InterPro" id="IPR013384">
    <property type="entry name" value="Flagell_FlgL"/>
</dbReference>
<comment type="subcellular location">
    <subcellularLocation>
        <location evidence="1">Bacterial flagellum</location>
    </subcellularLocation>
</comment>
<dbReference type="Pfam" id="PF00669">
    <property type="entry name" value="Flagellin_N"/>
    <property type="match status" value="1"/>
</dbReference>
<dbReference type="PANTHER" id="PTHR42792:SF1">
    <property type="entry name" value="FLAGELLAR HOOK-ASSOCIATED PROTEIN 3"/>
    <property type="match status" value="1"/>
</dbReference>
<name>A0A8J8MHL9_9FIRM</name>
<evidence type="ECO:0000256" key="1">
    <source>
        <dbReference type="ARBA" id="ARBA00004365"/>
    </source>
</evidence>
<evidence type="ECO:0000313" key="6">
    <source>
        <dbReference type="EMBL" id="QUI21453.1"/>
    </source>
</evidence>
<evidence type="ECO:0000256" key="2">
    <source>
        <dbReference type="ARBA" id="ARBA00005709"/>
    </source>
</evidence>
<dbReference type="GO" id="GO:0071973">
    <property type="term" value="P:bacterial-type flagellum-dependent cell motility"/>
    <property type="evidence" value="ECO:0007669"/>
    <property type="project" value="InterPro"/>
</dbReference>
<reference evidence="6" key="1">
    <citation type="submission" date="2020-07" db="EMBL/GenBank/DDBJ databases">
        <title>Vallitalea pronyensis genome.</title>
        <authorList>
            <person name="Postec A."/>
        </authorList>
    </citation>
    <scope>NUCLEOTIDE SEQUENCE</scope>
    <source>
        <strain evidence="6">FatNI3</strain>
    </source>
</reference>
<keyword evidence="6" id="KW-0282">Flagellum</keyword>
<keyword evidence="6" id="KW-0966">Cell projection</keyword>
<dbReference type="GO" id="GO:0009424">
    <property type="term" value="C:bacterial-type flagellum hook"/>
    <property type="evidence" value="ECO:0007669"/>
    <property type="project" value="InterPro"/>
</dbReference>
<accession>A0A8J8MHL9</accession>
<dbReference type="NCBIfam" id="TIGR02550">
    <property type="entry name" value="flagell_flgL"/>
    <property type="match status" value="1"/>
</dbReference>
<protein>
    <submittedName>
        <fullName evidence="6">Flagellar hook-associated protein FlgL</fullName>
    </submittedName>
</protein>
<keyword evidence="7" id="KW-1185">Reference proteome</keyword>
<dbReference type="GO" id="GO:0005198">
    <property type="term" value="F:structural molecule activity"/>
    <property type="evidence" value="ECO:0007669"/>
    <property type="project" value="InterPro"/>
</dbReference>
<dbReference type="KEGG" id="vpy:HZI73_03750"/>
<evidence type="ECO:0000259" key="4">
    <source>
        <dbReference type="Pfam" id="PF00669"/>
    </source>
</evidence>
<dbReference type="Gene3D" id="1.20.1330.10">
    <property type="entry name" value="f41 fragment of flagellin, N-terminal domain"/>
    <property type="match status" value="2"/>
</dbReference>
<evidence type="ECO:0000313" key="7">
    <source>
        <dbReference type="Proteomes" id="UP000683246"/>
    </source>
</evidence>
<dbReference type="Proteomes" id="UP000683246">
    <property type="component" value="Chromosome"/>
</dbReference>